<dbReference type="InterPro" id="IPR036412">
    <property type="entry name" value="HAD-like_sf"/>
</dbReference>
<comment type="caution">
    <text evidence="1">The sequence shown here is derived from an EMBL/GenBank/DDBJ whole genome shotgun (WGS) entry which is preliminary data.</text>
</comment>
<evidence type="ECO:0000313" key="1">
    <source>
        <dbReference type="EMBL" id="RDU22173.1"/>
    </source>
</evidence>
<dbReference type="GO" id="GO:0005829">
    <property type="term" value="C:cytosol"/>
    <property type="evidence" value="ECO:0007669"/>
    <property type="project" value="TreeGrafter"/>
</dbReference>
<sequence length="252" mass="28551">MSAIVRLLGIDLDGTLLNNKQEISIVDEKAIRKTMEQGVIVVPITGLPKSDIPKKIQRLFENSYWITSNGAVTTVAKCKTDIVTVNLNYEVVIQILDYLFKMKEVQIEVFMNGMIYVESNHMKEVKNKYKDTSLKIAIKEVNNLKEFVKKYKNEIVGISVTTSTEDIRIKIQKDLLKYKNIRVTLNKKKGLEIHSIHTSKRSAIVKLGKIIGIDKSEILVCTNSNIAYAIDKFILGERAADSCCDEYQCTSI</sequence>
<dbReference type="SUPFAM" id="SSF56784">
    <property type="entry name" value="HAD-like"/>
    <property type="match status" value="1"/>
</dbReference>
<dbReference type="GO" id="GO:0016791">
    <property type="term" value="F:phosphatase activity"/>
    <property type="evidence" value="ECO:0007669"/>
    <property type="project" value="TreeGrafter"/>
</dbReference>
<dbReference type="RefSeq" id="WP_115483354.1">
    <property type="nucleotide sequence ID" value="NZ_QRCT01000050.1"/>
</dbReference>
<dbReference type="Gene3D" id="3.30.1240.10">
    <property type="match status" value="1"/>
</dbReference>
<evidence type="ECO:0000313" key="2">
    <source>
        <dbReference type="Proteomes" id="UP000255036"/>
    </source>
</evidence>
<keyword evidence="2" id="KW-1185">Reference proteome</keyword>
<dbReference type="EMBL" id="QRCT01000050">
    <property type="protein sequence ID" value="RDU22173.1"/>
    <property type="molecule type" value="Genomic_DNA"/>
</dbReference>
<dbReference type="InterPro" id="IPR023214">
    <property type="entry name" value="HAD_sf"/>
</dbReference>
<dbReference type="GO" id="GO:0000287">
    <property type="term" value="F:magnesium ion binding"/>
    <property type="evidence" value="ECO:0007669"/>
    <property type="project" value="TreeGrafter"/>
</dbReference>
<organism evidence="1 2">
    <name type="scientific">Anaerosacchariphilus polymeriproducens</name>
    <dbReference type="NCBI Taxonomy" id="1812858"/>
    <lineage>
        <taxon>Bacteria</taxon>
        <taxon>Bacillati</taxon>
        <taxon>Bacillota</taxon>
        <taxon>Clostridia</taxon>
        <taxon>Lachnospirales</taxon>
        <taxon>Lachnospiraceae</taxon>
        <taxon>Anaerosacchariphilus</taxon>
    </lineage>
</organism>
<dbReference type="Pfam" id="PF08282">
    <property type="entry name" value="Hydrolase_3"/>
    <property type="match status" value="1"/>
</dbReference>
<accession>A0A371ARI3</accession>
<dbReference type="PROSITE" id="PS01228">
    <property type="entry name" value="COF_1"/>
    <property type="match status" value="1"/>
</dbReference>
<dbReference type="Proteomes" id="UP000255036">
    <property type="component" value="Unassembled WGS sequence"/>
</dbReference>
<reference evidence="1 2" key="1">
    <citation type="submission" date="2018-07" db="EMBL/GenBank/DDBJ databases">
        <title>Anaerosacharophilus polymeroproducens gen. nov. sp. nov., an anaerobic bacterium isolated from salt field.</title>
        <authorList>
            <person name="Kim W."/>
            <person name="Yang S.-H."/>
            <person name="Oh J."/>
            <person name="Lee J.-H."/>
            <person name="Kwon K.K."/>
        </authorList>
    </citation>
    <scope>NUCLEOTIDE SEQUENCE [LARGE SCALE GENOMIC DNA]</scope>
    <source>
        <strain evidence="1 2">MCWD5</strain>
    </source>
</reference>
<gene>
    <name evidence="1" type="ORF">DWV06_16720</name>
</gene>
<dbReference type="PANTHER" id="PTHR10000:SF8">
    <property type="entry name" value="HAD SUPERFAMILY HYDROLASE-LIKE, TYPE 3"/>
    <property type="match status" value="1"/>
</dbReference>
<protein>
    <submittedName>
        <fullName evidence="1">HAD family phosphatase</fullName>
    </submittedName>
</protein>
<dbReference type="PANTHER" id="PTHR10000">
    <property type="entry name" value="PHOSPHOSERINE PHOSPHATASE"/>
    <property type="match status" value="1"/>
</dbReference>
<dbReference type="AlphaFoldDB" id="A0A371ARI3"/>
<dbReference type="OrthoDB" id="9781413at2"/>
<proteinExistence type="predicted"/>
<dbReference type="Gene3D" id="3.40.50.1000">
    <property type="entry name" value="HAD superfamily/HAD-like"/>
    <property type="match status" value="1"/>
</dbReference>
<name>A0A371ARI3_9FIRM</name>